<dbReference type="SMART" id="SM00507">
    <property type="entry name" value="HNHc"/>
    <property type="match status" value="1"/>
</dbReference>
<dbReference type="InterPro" id="IPR036476">
    <property type="entry name" value="Talin_cent_sf"/>
</dbReference>
<keyword evidence="2" id="KW-0540">Nuclease</keyword>
<reference evidence="2 3" key="1">
    <citation type="submission" date="2021-01" db="EMBL/GenBank/DDBJ databases">
        <title>Whole genome sequence of Paenibacillus sonchi LMG 24727 for comparative genomics.</title>
        <authorList>
            <person name="Lee G."/>
            <person name="Kim M.-J."/>
            <person name="Lim K."/>
            <person name="Shin J.-H."/>
        </authorList>
    </citation>
    <scope>NUCLEOTIDE SEQUENCE [LARGE SCALE GENOMIC DNA]</scope>
    <source>
        <strain evidence="2 3">LMG 24727</strain>
    </source>
</reference>
<dbReference type="InterPro" id="IPR003615">
    <property type="entry name" value="HNH_nuc"/>
</dbReference>
<proteinExistence type="predicted"/>
<evidence type="ECO:0000313" key="3">
    <source>
        <dbReference type="Proteomes" id="UP000595841"/>
    </source>
</evidence>
<keyword evidence="2" id="KW-0378">Hydrolase</keyword>
<organism evidence="2 3">
    <name type="scientific">Paenibacillus sonchi</name>
    <dbReference type="NCBI Taxonomy" id="373687"/>
    <lineage>
        <taxon>Bacteria</taxon>
        <taxon>Bacillati</taxon>
        <taxon>Bacillota</taxon>
        <taxon>Bacilli</taxon>
        <taxon>Bacillales</taxon>
        <taxon>Paenibacillaceae</taxon>
        <taxon>Paenibacillus</taxon>
        <taxon>Paenibacillus sonchi group</taxon>
    </lineage>
</organism>
<dbReference type="AlphaFoldDB" id="A0A974P7S3"/>
<dbReference type="Proteomes" id="UP000595841">
    <property type="component" value="Chromosome"/>
</dbReference>
<sequence>MIKIERTLRPMQLTDEKVRELTLEYIQNNKNVWNQEYIKNALLFMSHNKCVFCECILGEESKYIEVEHFHPKSLYPEEVLKWSNLLSICKRCNGLKRDHDTKLIPIINPTENDPRQHLYMQNYRMKNKDEIGKRTIRLLQLNDGDRLLLPRFKIGNAVAEILDNLVKWIEKTNGTKMIEEENELISKVGNLLKSCQPDAEYSTTCSYALLSDENFYLIKRHMLDREIWNVDLEKLEGDCKKYCLINDTSFGRVEETC</sequence>
<dbReference type="Gene3D" id="1.10.30.50">
    <property type="match status" value="1"/>
</dbReference>
<dbReference type="SUPFAM" id="SSF109880">
    <property type="entry name" value="A middle domain of Talin 1"/>
    <property type="match status" value="1"/>
</dbReference>
<dbReference type="KEGG" id="pson:JI735_19865"/>
<evidence type="ECO:0000259" key="1">
    <source>
        <dbReference type="SMART" id="SM00507"/>
    </source>
</evidence>
<dbReference type="GO" id="GO:0004519">
    <property type="term" value="F:endonuclease activity"/>
    <property type="evidence" value="ECO:0007669"/>
    <property type="project" value="UniProtKB-KW"/>
</dbReference>
<name>A0A974P7S3_9BACL</name>
<dbReference type="EMBL" id="CP068595">
    <property type="protein sequence ID" value="QQZ58984.1"/>
    <property type="molecule type" value="Genomic_DNA"/>
</dbReference>
<keyword evidence="2" id="KW-0255">Endonuclease</keyword>
<feature type="domain" description="HNH nuclease" evidence="1">
    <location>
        <begin position="37"/>
        <end position="94"/>
    </location>
</feature>
<accession>A0A974P7S3</accession>
<evidence type="ECO:0000313" key="2">
    <source>
        <dbReference type="EMBL" id="QQZ58984.1"/>
    </source>
</evidence>
<dbReference type="CDD" id="cd00085">
    <property type="entry name" value="HNHc"/>
    <property type="match status" value="1"/>
</dbReference>
<gene>
    <name evidence="2" type="ORF">JI735_19865</name>
</gene>
<keyword evidence="3" id="KW-1185">Reference proteome</keyword>
<dbReference type="RefSeq" id="WP_039833807.1">
    <property type="nucleotide sequence ID" value="NZ_CP068595.1"/>
</dbReference>
<protein>
    <submittedName>
        <fullName evidence="2">HNH endonuclease</fullName>
    </submittedName>
</protein>